<protein>
    <submittedName>
        <fullName evidence="1">Uncharacterized protein</fullName>
    </submittedName>
</protein>
<comment type="caution">
    <text evidence="1">The sequence shown here is derived from an EMBL/GenBank/DDBJ whole genome shotgun (WGS) entry which is preliminary data.</text>
</comment>
<accession>A0ACC4E643</accession>
<evidence type="ECO:0000313" key="2">
    <source>
        <dbReference type="Proteomes" id="UP001638806"/>
    </source>
</evidence>
<proteinExistence type="predicted"/>
<evidence type="ECO:0000313" key="1">
    <source>
        <dbReference type="EMBL" id="KAL3964126.1"/>
    </source>
</evidence>
<keyword evidence="2" id="KW-1185">Reference proteome</keyword>
<gene>
    <name evidence="1" type="ORF">ACCO45_001130</name>
</gene>
<reference evidence="1" key="1">
    <citation type="submission" date="2024-12" db="EMBL/GenBank/DDBJ databases">
        <title>Comparative genomics and development of molecular markers within Purpureocillium lilacinum and among Purpureocillium species.</title>
        <authorList>
            <person name="Yeh Z.-Y."/>
            <person name="Ni N.-T."/>
            <person name="Lo P.-H."/>
            <person name="Mushyakhwo K."/>
            <person name="Lin C.-F."/>
            <person name="Nai Y.-S."/>
        </authorList>
    </citation>
    <scope>NUCLEOTIDE SEQUENCE</scope>
    <source>
        <strain evidence="1">NCHU-NPUST-175</strain>
    </source>
</reference>
<organism evidence="1 2">
    <name type="scientific">Purpureocillium lilacinum</name>
    <name type="common">Paecilomyces lilacinus</name>
    <dbReference type="NCBI Taxonomy" id="33203"/>
    <lineage>
        <taxon>Eukaryota</taxon>
        <taxon>Fungi</taxon>
        <taxon>Dikarya</taxon>
        <taxon>Ascomycota</taxon>
        <taxon>Pezizomycotina</taxon>
        <taxon>Sordariomycetes</taxon>
        <taxon>Hypocreomycetidae</taxon>
        <taxon>Hypocreales</taxon>
        <taxon>Ophiocordycipitaceae</taxon>
        <taxon>Purpureocillium</taxon>
    </lineage>
</organism>
<sequence>MQSYLVQPLGMEKAGATPPRRYISWWAPLLHAGRGPGRRGLNRISPRGAQGLPFGRELGEMGGFGCRWKKDEIPFVADLGPKGPMPTAARPDKQVTSAIGSGLSTFTSPPP</sequence>
<dbReference type="EMBL" id="JBGNUJ010000002">
    <property type="protein sequence ID" value="KAL3964126.1"/>
    <property type="molecule type" value="Genomic_DNA"/>
</dbReference>
<name>A0ACC4E643_PURLI</name>
<dbReference type="Proteomes" id="UP001638806">
    <property type="component" value="Unassembled WGS sequence"/>
</dbReference>